<feature type="domain" description="4'-phosphopantetheinyl transferase" evidence="4">
    <location>
        <begin position="116"/>
        <end position="196"/>
    </location>
</feature>
<accession>A0A1M5I411</accession>
<keyword evidence="2 5" id="KW-0808">Transferase</keyword>
<evidence type="ECO:0000256" key="1">
    <source>
        <dbReference type="ARBA" id="ARBA00010990"/>
    </source>
</evidence>
<sequence length="254" mass="28757">MTRLAAQPTARDRLGSDVHVWVRPVERDAGAWGLDADESARAARFVRTEDRDSYVTAHRLLRAALSWARPDVPCRGWEFGVEEHDRPRLTGPVGDLRFSLSHSSRQVAVAVSRHECGVDVECGERVRDLDLIARAVLTRRELATLRGGRTAADRRRYFFGLWTLKESYTKARGLGMRLPFDRLEFTIDPITLIDRTVSARPTTEWGFAQWWQADVPVAVAFRREVGITEPTVFRHGRAGDSTEHPAHEYRGANA</sequence>
<comment type="similarity">
    <text evidence="1">Belongs to the P-Pant transferase superfamily. Gsp/Sfp/HetI/AcpT family.</text>
</comment>
<dbReference type="EMBL" id="FQVU01000002">
    <property type="protein sequence ID" value="SHG23045.1"/>
    <property type="molecule type" value="Genomic_DNA"/>
</dbReference>
<dbReference type="GO" id="GO:0005829">
    <property type="term" value="C:cytosol"/>
    <property type="evidence" value="ECO:0007669"/>
    <property type="project" value="TreeGrafter"/>
</dbReference>
<evidence type="ECO:0000313" key="6">
    <source>
        <dbReference type="Proteomes" id="UP000186132"/>
    </source>
</evidence>
<evidence type="ECO:0000313" key="5">
    <source>
        <dbReference type="EMBL" id="SHG23045.1"/>
    </source>
</evidence>
<reference evidence="6" key="1">
    <citation type="submission" date="2016-11" db="EMBL/GenBank/DDBJ databases">
        <authorList>
            <person name="Varghese N."/>
            <person name="Submissions S."/>
        </authorList>
    </citation>
    <scope>NUCLEOTIDE SEQUENCE [LARGE SCALE GENOMIC DNA]</scope>
    <source>
        <strain evidence="6">DSM 45627</strain>
    </source>
</reference>
<evidence type="ECO:0000259" key="4">
    <source>
        <dbReference type="Pfam" id="PF01648"/>
    </source>
</evidence>
<dbReference type="AlphaFoldDB" id="A0A1M5I411"/>
<evidence type="ECO:0000256" key="2">
    <source>
        <dbReference type="ARBA" id="ARBA00022679"/>
    </source>
</evidence>
<dbReference type="OrthoDB" id="190168at2"/>
<protein>
    <submittedName>
        <fullName evidence="5">Phosphopantetheinyl transferase</fullName>
    </submittedName>
</protein>
<dbReference type="RefSeq" id="WP_073388645.1">
    <property type="nucleotide sequence ID" value="NZ_FQVU01000002.1"/>
</dbReference>
<dbReference type="Pfam" id="PF01648">
    <property type="entry name" value="ACPS"/>
    <property type="match status" value="1"/>
</dbReference>
<dbReference type="GO" id="GO:0000287">
    <property type="term" value="F:magnesium ion binding"/>
    <property type="evidence" value="ECO:0007669"/>
    <property type="project" value="InterPro"/>
</dbReference>
<dbReference type="SUPFAM" id="SSF56214">
    <property type="entry name" value="4'-phosphopantetheinyl transferase"/>
    <property type="match status" value="2"/>
</dbReference>
<dbReference type="InterPro" id="IPR008278">
    <property type="entry name" value="4-PPantetheinyl_Trfase_dom"/>
</dbReference>
<dbReference type="InterPro" id="IPR037143">
    <property type="entry name" value="4-PPantetheinyl_Trfase_dom_sf"/>
</dbReference>
<gene>
    <name evidence="5" type="ORF">SAMN05443575_1747</name>
</gene>
<dbReference type="GO" id="GO:0019878">
    <property type="term" value="P:lysine biosynthetic process via aminoadipic acid"/>
    <property type="evidence" value="ECO:0007669"/>
    <property type="project" value="TreeGrafter"/>
</dbReference>
<dbReference type="GO" id="GO:0008897">
    <property type="term" value="F:holo-[acyl-carrier-protein] synthase activity"/>
    <property type="evidence" value="ECO:0007669"/>
    <property type="project" value="InterPro"/>
</dbReference>
<keyword evidence="6" id="KW-1185">Reference proteome</keyword>
<dbReference type="PANTHER" id="PTHR12215:SF10">
    <property type="entry name" value="L-AMINOADIPATE-SEMIALDEHYDE DEHYDROGENASE-PHOSPHOPANTETHEINYL TRANSFERASE"/>
    <property type="match status" value="1"/>
</dbReference>
<evidence type="ECO:0000256" key="3">
    <source>
        <dbReference type="SAM" id="MobiDB-lite"/>
    </source>
</evidence>
<dbReference type="InterPro" id="IPR050559">
    <property type="entry name" value="P-Pant_transferase_sf"/>
</dbReference>
<proteinExistence type="inferred from homology"/>
<dbReference type="Gene3D" id="3.90.470.20">
    <property type="entry name" value="4'-phosphopantetheinyl transferase domain"/>
    <property type="match status" value="2"/>
</dbReference>
<dbReference type="STRING" id="1206085.SAMN05443575_1747"/>
<dbReference type="Proteomes" id="UP000186132">
    <property type="component" value="Unassembled WGS sequence"/>
</dbReference>
<name>A0A1M5I411_9ACTN</name>
<dbReference type="PANTHER" id="PTHR12215">
    <property type="entry name" value="PHOSPHOPANTETHEINE TRANSFERASE"/>
    <property type="match status" value="1"/>
</dbReference>
<organism evidence="5 6">
    <name type="scientific">Jatrophihabitans endophyticus</name>
    <dbReference type="NCBI Taxonomy" id="1206085"/>
    <lineage>
        <taxon>Bacteria</taxon>
        <taxon>Bacillati</taxon>
        <taxon>Actinomycetota</taxon>
        <taxon>Actinomycetes</taxon>
        <taxon>Jatrophihabitantales</taxon>
        <taxon>Jatrophihabitantaceae</taxon>
        <taxon>Jatrophihabitans</taxon>
    </lineage>
</organism>
<feature type="region of interest" description="Disordered" evidence="3">
    <location>
        <begin position="235"/>
        <end position="254"/>
    </location>
</feature>
<feature type="compositionally biased region" description="Basic and acidic residues" evidence="3">
    <location>
        <begin position="237"/>
        <end position="254"/>
    </location>
</feature>